<protein>
    <recommendedName>
        <fullName evidence="1">FACT complex subunit</fullName>
    </recommendedName>
</protein>
<evidence type="ECO:0000313" key="3">
    <source>
        <dbReference type="EMBL" id="KAK9112087.1"/>
    </source>
</evidence>
<keyword evidence="1" id="KW-0805">Transcription regulation</keyword>
<comment type="function">
    <text evidence="1">Component of the FACT complex, a general chromatin factor that acts to reorganize nucleosomes. The FACT complex is involved in multiple processes that require DNA as a template such as mRNA elongation, DNA replication and DNA repair. During transcription elongation the FACT complex acts as a histone chaperone that both destabilizes and restores nucleosomal structure. It facilitates the passage of RNA polymerase II and transcription by promoting the dissociation of one histone H2A-H2B dimer from the nucleosome, then subsequently promotes the reestablishment of the nucleosome following the passage of RNA polymerase II.</text>
</comment>
<gene>
    <name evidence="3" type="ORF">Scep_019606</name>
</gene>
<keyword evidence="1" id="KW-0234">DNA repair</keyword>
<proteinExistence type="inferred from homology"/>
<keyword evidence="1" id="KW-0235">DNA replication</keyword>
<dbReference type="PANTHER" id="PTHR13980:SF15">
    <property type="entry name" value="FACT COMPLEX SUBUNIT SPT16"/>
    <property type="match status" value="1"/>
</dbReference>
<evidence type="ECO:0000313" key="4">
    <source>
        <dbReference type="Proteomes" id="UP001419268"/>
    </source>
</evidence>
<dbReference type="GO" id="GO:0035101">
    <property type="term" value="C:FACT complex"/>
    <property type="evidence" value="ECO:0007669"/>
    <property type="project" value="UniProtKB-UniRule"/>
</dbReference>
<dbReference type="GO" id="GO:0031491">
    <property type="term" value="F:nucleosome binding"/>
    <property type="evidence" value="ECO:0007669"/>
    <property type="project" value="TreeGrafter"/>
</dbReference>
<dbReference type="PANTHER" id="PTHR13980">
    <property type="entry name" value="CDC68 RELATED"/>
    <property type="match status" value="1"/>
</dbReference>
<name>A0AAP0NLI9_9MAGN</name>
<keyword evidence="1" id="KW-0804">Transcription</keyword>
<keyword evidence="1" id="KW-0227">DNA damage</keyword>
<dbReference type="Pfam" id="PF00557">
    <property type="entry name" value="Peptidase_M24"/>
    <property type="match status" value="1"/>
</dbReference>
<dbReference type="EMBL" id="JBBNAG010000008">
    <property type="protein sequence ID" value="KAK9112087.1"/>
    <property type="molecule type" value="Genomic_DNA"/>
</dbReference>
<dbReference type="InterPro" id="IPR036005">
    <property type="entry name" value="Creatinase/aminopeptidase-like"/>
</dbReference>
<evidence type="ECO:0000256" key="1">
    <source>
        <dbReference type="RuleBase" id="RU367052"/>
    </source>
</evidence>
<keyword evidence="1" id="KW-0539">Nucleus</keyword>
<dbReference type="FunFam" id="3.90.230.10:FF:000005">
    <property type="entry name" value="FACT complex subunit spt16"/>
    <property type="match status" value="1"/>
</dbReference>
<dbReference type="SUPFAM" id="SSF55920">
    <property type="entry name" value="Creatinase/aminopeptidase"/>
    <property type="match status" value="1"/>
</dbReference>
<dbReference type="AlphaFoldDB" id="A0AAP0NLI9"/>
<dbReference type="InterPro" id="IPR040258">
    <property type="entry name" value="Spt16"/>
</dbReference>
<dbReference type="GO" id="GO:0006260">
    <property type="term" value="P:DNA replication"/>
    <property type="evidence" value="ECO:0007669"/>
    <property type="project" value="UniProtKB-KW"/>
</dbReference>
<comment type="caution">
    <text evidence="3">The sequence shown here is derived from an EMBL/GenBank/DDBJ whole genome shotgun (WGS) entry which is preliminary data.</text>
</comment>
<evidence type="ECO:0000259" key="2">
    <source>
        <dbReference type="Pfam" id="PF00557"/>
    </source>
</evidence>
<sequence length="238" mass="26088">MSELFVLKDSAEIMNVQKAAFVTSSILKDFVVPKLEEIIKDRKKVSHSSLMEDTEKAVLKLAKVKGKLKEDNVDICYPPIFQWGEFDLRPSGSSNDENLYYESTSVIICAIGARYNSYCTNVARTLLVDINGMQKKAYEVLLKAHKATIASLKPSNKDSAAYKAALSIVKRDAPEFVGSFAKTAGTGIGIELREFGLGLNAKDGRVLMGGMVFNVSLGFQDLRSDYKCKGGKVLGVAR</sequence>
<keyword evidence="1" id="KW-0158">Chromosome</keyword>
<accession>A0AAP0NLI9</accession>
<dbReference type="GO" id="GO:0006281">
    <property type="term" value="P:DNA repair"/>
    <property type="evidence" value="ECO:0007669"/>
    <property type="project" value="UniProtKB-UniRule"/>
</dbReference>
<keyword evidence="4" id="KW-1185">Reference proteome</keyword>
<reference evidence="3 4" key="1">
    <citation type="submission" date="2024-01" db="EMBL/GenBank/DDBJ databases">
        <title>Genome assemblies of Stephania.</title>
        <authorList>
            <person name="Yang L."/>
        </authorList>
    </citation>
    <scope>NUCLEOTIDE SEQUENCE [LARGE SCALE GENOMIC DNA]</scope>
    <source>
        <strain evidence="3">JXDWG</strain>
        <tissue evidence="3">Leaf</tissue>
    </source>
</reference>
<dbReference type="InterPro" id="IPR000994">
    <property type="entry name" value="Pept_M24"/>
</dbReference>
<dbReference type="Gene3D" id="3.90.230.10">
    <property type="entry name" value="Creatinase/methionine aminopeptidase superfamily"/>
    <property type="match status" value="1"/>
</dbReference>
<dbReference type="GO" id="GO:0006368">
    <property type="term" value="P:transcription elongation by RNA polymerase II"/>
    <property type="evidence" value="ECO:0007669"/>
    <property type="project" value="TreeGrafter"/>
</dbReference>
<dbReference type="Proteomes" id="UP001419268">
    <property type="component" value="Unassembled WGS sequence"/>
</dbReference>
<organism evidence="3 4">
    <name type="scientific">Stephania cephalantha</name>
    <dbReference type="NCBI Taxonomy" id="152367"/>
    <lineage>
        <taxon>Eukaryota</taxon>
        <taxon>Viridiplantae</taxon>
        <taxon>Streptophyta</taxon>
        <taxon>Embryophyta</taxon>
        <taxon>Tracheophyta</taxon>
        <taxon>Spermatophyta</taxon>
        <taxon>Magnoliopsida</taxon>
        <taxon>Ranunculales</taxon>
        <taxon>Menispermaceae</taxon>
        <taxon>Menispermoideae</taxon>
        <taxon>Cissampelideae</taxon>
        <taxon>Stephania</taxon>
    </lineage>
</organism>
<comment type="subunit">
    <text evidence="1">Component of the FACT complex.</text>
</comment>
<feature type="domain" description="Peptidase M24" evidence="2">
    <location>
        <begin position="39"/>
        <end position="220"/>
    </location>
</feature>
<comment type="subcellular location">
    <subcellularLocation>
        <location evidence="1">Nucleus</location>
    </subcellularLocation>
    <subcellularLocation>
        <location evidence="1">Chromosome</location>
    </subcellularLocation>
</comment>
<comment type="similarity">
    <text evidence="1">Belongs to the peptidase M24 family. SPT16 subfamily.</text>
</comment>